<proteinExistence type="predicted"/>
<dbReference type="Pfam" id="PF00425">
    <property type="entry name" value="Chorismate_bind"/>
    <property type="match status" value="1"/>
</dbReference>
<name>A0A5K7S7N1_9BACT</name>
<dbReference type="InterPro" id="IPR005801">
    <property type="entry name" value="ADC_synthase"/>
</dbReference>
<protein>
    <submittedName>
        <fullName evidence="2">Isochorismate synthase</fullName>
    </submittedName>
</protein>
<dbReference type="KEGG" id="anf:AQPE_1719"/>
<dbReference type="Gene3D" id="3.60.120.10">
    <property type="entry name" value="Anthranilate synthase"/>
    <property type="match status" value="1"/>
</dbReference>
<sequence length="369" mass="41811">MRNNWTVASILDQLIEKQIAFACWFFPNESRLGLIVGNASDVVFFDRFDQLNGEAGFVFAPYCITEKSPVILLQSNTFFEDFSQEDSLDLAGFEPFSKNEDTGIYEFQSKEDYLELIGKTVTEIREGALSKVIISRQIPTKRTDTSLGSTFLQLHDQTPNAFTYLVNLPVAGIWMGATPEILIKSDGEQFETVSLAGTQVRKSDADEYYWSTKDIEEQAFVSRYMLDVFFNFDIHKYKTKGPETLESGKVAHLKTSFFFPAEKIGKCMGNFIADLHPTPAVCGLPKDLAAEFIQKNEEHERKYYTGYLGPWRLNQQVALFVNLRCMEITSAEFILYVGGGITSRSIPEKEWDETNQKAKTLLSVINPEG</sequence>
<gene>
    <name evidence="2" type="ORF">AQPE_1719</name>
</gene>
<dbReference type="RefSeq" id="WP_318350547.1">
    <property type="nucleotide sequence ID" value="NZ_AP018694.1"/>
</dbReference>
<dbReference type="PANTHER" id="PTHR42839:SF2">
    <property type="entry name" value="ISOCHORISMATE SYNTHASE ENTC"/>
    <property type="match status" value="1"/>
</dbReference>
<evidence type="ECO:0000313" key="3">
    <source>
        <dbReference type="Proteomes" id="UP001193389"/>
    </source>
</evidence>
<keyword evidence="3" id="KW-1185">Reference proteome</keyword>
<dbReference type="SUPFAM" id="SSF56322">
    <property type="entry name" value="ADC synthase"/>
    <property type="match status" value="1"/>
</dbReference>
<dbReference type="EMBL" id="AP018694">
    <property type="protein sequence ID" value="BBE17563.1"/>
    <property type="molecule type" value="Genomic_DNA"/>
</dbReference>
<dbReference type="Proteomes" id="UP001193389">
    <property type="component" value="Chromosome"/>
</dbReference>
<organism evidence="2 3">
    <name type="scientific">Aquipluma nitroreducens</name>
    <dbReference type="NCBI Taxonomy" id="2010828"/>
    <lineage>
        <taxon>Bacteria</taxon>
        <taxon>Pseudomonadati</taxon>
        <taxon>Bacteroidota</taxon>
        <taxon>Bacteroidia</taxon>
        <taxon>Marinilabiliales</taxon>
        <taxon>Prolixibacteraceae</taxon>
        <taxon>Aquipluma</taxon>
    </lineage>
</organism>
<dbReference type="InterPro" id="IPR015890">
    <property type="entry name" value="Chorismate_C"/>
</dbReference>
<feature type="domain" description="Chorismate-utilising enzyme C-terminal" evidence="1">
    <location>
        <begin position="110"/>
        <end position="357"/>
    </location>
</feature>
<evidence type="ECO:0000259" key="1">
    <source>
        <dbReference type="Pfam" id="PF00425"/>
    </source>
</evidence>
<reference evidence="2" key="1">
    <citation type="journal article" date="2020" name="Int. J. Syst. Evol. Microbiol.">
        <title>Aquipluma nitroreducens gen. nov. sp. nov., a novel facultatively anaerobic bacterium isolated from a freshwater lake.</title>
        <authorList>
            <person name="Watanabe M."/>
            <person name="Kojima H."/>
            <person name="Fukui M."/>
        </authorList>
    </citation>
    <scope>NUCLEOTIDE SEQUENCE</scope>
    <source>
        <strain evidence="2">MeG22</strain>
    </source>
</reference>
<dbReference type="AlphaFoldDB" id="A0A5K7S7N1"/>
<accession>A0A5K7S7N1</accession>
<dbReference type="PANTHER" id="PTHR42839">
    <property type="entry name" value="ISOCHORISMATE SYNTHASE ENTC"/>
    <property type="match status" value="1"/>
</dbReference>
<evidence type="ECO:0000313" key="2">
    <source>
        <dbReference type="EMBL" id="BBE17563.1"/>
    </source>
</evidence>